<evidence type="ECO:0008006" key="4">
    <source>
        <dbReference type="Google" id="ProtNLM"/>
    </source>
</evidence>
<dbReference type="Proteomes" id="UP000183894">
    <property type="component" value="Unassembled WGS sequence"/>
</dbReference>
<evidence type="ECO:0000256" key="1">
    <source>
        <dbReference type="SAM" id="Coils"/>
    </source>
</evidence>
<proteinExistence type="predicted"/>
<name>A0A1H7QS26_HALLR</name>
<protein>
    <recommendedName>
        <fullName evidence="4">Ribbon-helix-helix protein, copG family</fullName>
    </recommendedName>
</protein>
<evidence type="ECO:0000313" key="2">
    <source>
        <dbReference type="EMBL" id="SEL50544.1"/>
    </source>
</evidence>
<evidence type="ECO:0000313" key="3">
    <source>
        <dbReference type="Proteomes" id="UP000183894"/>
    </source>
</evidence>
<gene>
    <name evidence="2" type="ORF">SAMN04488691_105130</name>
</gene>
<feature type="coiled-coil region" evidence="1">
    <location>
        <begin position="45"/>
        <end position="95"/>
    </location>
</feature>
<reference evidence="2 3" key="1">
    <citation type="submission" date="2016-10" db="EMBL/GenBank/DDBJ databases">
        <authorList>
            <person name="de Groot N.N."/>
        </authorList>
    </citation>
    <scope>NUCLEOTIDE SEQUENCE [LARGE SCALE GENOMIC DNA]</scope>
    <source>
        <strain evidence="2 3">CDM_5</strain>
    </source>
</reference>
<keyword evidence="1" id="KW-0175">Coiled coil</keyword>
<accession>A0A1H7QS26</accession>
<organism evidence="2 3">
    <name type="scientific">Haloferax larsenii</name>
    <dbReference type="NCBI Taxonomy" id="302484"/>
    <lineage>
        <taxon>Archaea</taxon>
        <taxon>Methanobacteriati</taxon>
        <taxon>Methanobacteriota</taxon>
        <taxon>Stenosarchaea group</taxon>
        <taxon>Halobacteria</taxon>
        <taxon>Halobacteriales</taxon>
        <taxon>Haloferacaceae</taxon>
        <taxon>Haloferax</taxon>
    </lineage>
</organism>
<sequence>MTNKTVSFSASEEIRQKIKQIERQEDCNTSEALRKCVRAFNATPSSELDERISELKKEVDGLQNEKESVNNEIDHKKAEIERLQAKREKNSIDEERYQKIIESCAEVKNRGPQYDYTNLDSYPEAVEMKNRTQVEKDIEQKADELNDENFDFEI</sequence>
<dbReference type="RefSeq" id="WP_139198384.1">
    <property type="nucleotide sequence ID" value="NZ_FOAD01000005.1"/>
</dbReference>
<dbReference type="EMBL" id="FOAD01000005">
    <property type="protein sequence ID" value="SEL50544.1"/>
    <property type="molecule type" value="Genomic_DNA"/>
</dbReference>
<dbReference type="AlphaFoldDB" id="A0A1H7QS26"/>